<protein>
    <submittedName>
        <fullName evidence="7">RNA polymerase sigma-70 factor (ECF subfamily)</fullName>
    </submittedName>
</protein>
<name>A0ABU0AAQ8_9BACI</name>
<dbReference type="PANTHER" id="PTHR43133:SF60">
    <property type="entry name" value="RNA POLYMERASE SIGMA FACTOR SIGV"/>
    <property type="match status" value="1"/>
</dbReference>
<keyword evidence="4" id="KW-0804">Transcription</keyword>
<dbReference type="SUPFAM" id="SSF88946">
    <property type="entry name" value="Sigma2 domain of RNA polymerase sigma factors"/>
    <property type="match status" value="1"/>
</dbReference>
<sequence>MNQLQFTQSKPSINNNWSKEEKLDFLMNEYGDKIIRLAYSYVRTKHSAEDIAQEVFIKCYEHLDEFRGDSSHKTWLYKIAINKCKDHLKSWSHRNVVLTEIKTSIQKVMHPASDIECIRKEEGQFISEKILSLPRKYREVIIFYYYEGLSLKEISNLLNLNINTIKSRFYRGKKLLEKELKGGDFLE</sequence>
<keyword evidence="8" id="KW-1185">Reference proteome</keyword>
<dbReference type="Gene3D" id="1.10.10.10">
    <property type="entry name" value="Winged helix-like DNA-binding domain superfamily/Winged helix DNA-binding domain"/>
    <property type="match status" value="1"/>
</dbReference>
<evidence type="ECO:0000256" key="2">
    <source>
        <dbReference type="ARBA" id="ARBA00023015"/>
    </source>
</evidence>
<dbReference type="Pfam" id="PF08281">
    <property type="entry name" value="Sigma70_r4_2"/>
    <property type="match status" value="1"/>
</dbReference>
<gene>
    <name evidence="7" type="ORF">J2S17_000200</name>
</gene>
<evidence type="ECO:0000313" key="7">
    <source>
        <dbReference type="EMBL" id="MDQ0268331.1"/>
    </source>
</evidence>
<dbReference type="PANTHER" id="PTHR43133">
    <property type="entry name" value="RNA POLYMERASE ECF-TYPE SIGMA FACTO"/>
    <property type="match status" value="1"/>
</dbReference>
<dbReference type="CDD" id="cd06171">
    <property type="entry name" value="Sigma70_r4"/>
    <property type="match status" value="1"/>
</dbReference>
<evidence type="ECO:0000259" key="5">
    <source>
        <dbReference type="Pfam" id="PF04542"/>
    </source>
</evidence>
<dbReference type="SUPFAM" id="SSF88659">
    <property type="entry name" value="Sigma3 and sigma4 domains of RNA polymerase sigma factors"/>
    <property type="match status" value="1"/>
</dbReference>
<evidence type="ECO:0000313" key="8">
    <source>
        <dbReference type="Proteomes" id="UP001238088"/>
    </source>
</evidence>
<feature type="domain" description="RNA polymerase sigma factor 70 region 4 type 2" evidence="6">
    <location>
        <begin position="128"/>
        <end position="176"/>
    </location>
</feature>
<keyword evidence="3" id="KW-0731">Sigma factor</keyword>
<proteinExistence type="inferred from homology"/>
<dbReference type="EMBL" id="JAUSUB010000001">
    <property type="protein sequence ID" value="MDQ0268331.1"/>
    <property type="molecule type" value="Genomic_DNA"/>
</dbReference>
<dbReference type="Pfam" id="PF04542">
    <property type="entry name" value="Sigma70_r2"/>
    <property type="match status" value="1"/>
</dbReference>
<dbReference type="Gene3D" id="1.10.1740.10">
    <property type="match status" value="1"/>
</dbReference>
<dbReference type="Proteomes" id="UP001238088">
    <property type="component" value="Unassembled WGS sequence"/>
</dbReference>
<dbReference type="RefSeq" id="WP_307470997.1">
    <property type="nucleotide sequence ID" value="NZ_JAUSUB010000001.1"/>
</dbReference>
<dbReference type="InterPro" id="IPR013249">
    <property type="entry name" value="RNA_pol_sigma70_r4_t2"/>
</dbReference>
<feature type="domain" description="RNA polymerase sigma-70 region 2" evidence="5">
    <location>
        <begin position="26"/>
        <end position="90"/>
    </location>
</feature>
<evidence type="ECO:0000256" key="4">
    <source>
        <dbReference type="ARBA" id="ARBA00023163"/>
    </source>
</evidence>
<dbReference type="InterPro" id="IPR007627">
    <property type="entry name" value="RNA_pol_sigma70_r2"/>
</dbReference>
<comment type="similarity">
    <text evidence="1">Belongs to the sigma-70 factor family. ECF subfamily.</text>
</comment>
<dbReference type="InterPro" id="IPR039425">
    <property type="entry name" value="RNA_pol_sigma-70-like"/>
</dbReference>
<dbReference type="NCBIfam" id="NF006930">
    <property type="entry name" value="PRK09415.1"/>
    <property type="match status" value="1"/>
</dbReference>
<dbReference type="InterPro" id="IPR013324">
    <property type="entry name" value="RNA_pol_sigma_r3/r4-like"/>
</dbReference>
<organism evidence="7 8">
    <name type="scientific">Cytobacillus purgationiresistens</name>
    <dbReference type="NCBI Taxonomy" id="863449"/>
    <lineage>
        <taxon>Bacteria</taxon>
        <taxon>Bacillati</taxon>
        <taxon>Bacillota</taxon>
        <taxon>Bacilli</taxon>
        <taxon>Bacillales</taxon>
        <taxon>Bacillaceae</taxon>
        <taxon>Cytobacillus</taxon>
    </lineage>
</organism>
<dbReference type="InterPro" id="IPR014284">
    <property type="entry name" value="RNA_pol_sigma-70_dom"/>
</dbReference>
<dbReference type="InterPro" id="IPR036388">
    <property type="entry name" value="WH-like_DNA-bd_sf"/>
</dbReference>
<evidence type="ECO:0000259" key="6">
    <source>
        <dbReference type="Pfam" id="PF08281"/>
    </source>
</evidence>
<evidence type="ECO:0000256" key="3">
    <source>
        <dbReference type="ARBA" id="ARBA00023082"/>
    </source>
</evidence>
<keyword evidence="2" id="KW-0805">Transcription regulation</keyword>
<evidence type="ECO:0000256" key="1">
    <source>
        <dbReference type="ARBA" id="ARBA00010641"/>
    </source>
</evidence>
<dbReference type="InterPro" id="IPR013325">
    <property type="entry name" value="RNA_pol_sigma_r2"/>
</dbReference>
<comment type="caution">
    <text evidence="7">The sequence shown here is derived from an EMBL/GenBank/DDBJ whole genome shotgun (WGS) entry which is preliminary data.</text>
</comment>
<dbReference type="NCBIfam" id="TIGR02937">
    <property type="entry name" value="sigma70-ECF"/>
    <property type="match status" value="1"/>
</dbReference>
<accession>A0ABU0AAQ8</accession>
<reference evidence="7 8" key="1">
    <citation type="submission" date="2023-07" db="EMBL/GenBank/DDBJ databases">
        <title>Genomic Encyclopedia of Type Strains, Phase IV (KMG-IV): sequencing the most valuable type-strain genomes for metagenomic binning, comparative biology and taxonomic classification.</title>
        <authorList>
            <person name="Goeker M."/>
        </authorList>
    </citation>
    <scope>NUCLEOTIDE SEQUENCE [LARGE SCALE GENOMIC DNA]</scope>
    <source>
        <strain evidence="7 8">DSM 23494</strain>
    </source>
</reference>